<comment type="caution">
    <text evidence="6">The sequence shown here is derived from an EMBL/GenBank/DDBJ whole genome shotgun (WGS) entry which is preliminary data.</text>
</comment>
<dbReference type="SUPFAM" id="SSF47676">
    <property type="entry name" value="Conserved domain common to transcription factors TFIIS, elongin A, CRSP70"/>
    <property type="match status" value="1"/>
</dbReference>
<protein>
    <recommendedName>
        <fullName evidence="8">Serine/threonine-protein phosphatase 1 regulatory subunit 10</fullName>
    </recommendedName>
</protein>
<evidence type="ECO:0000256" key="1">
    <source>
        <dbReference type="PROSITE-ProRule" id="PRU00649"/>
    </source>
</evidence>
<feature type="compositionally biased region" description="Low complexity" evidence="3">
    <location>
        <begin position="635"/>
        <end position="644"/>
    </location>
</feature>
<feature type="region of interest" description="Disordered" evidence="3">
    <location>
        <begin position="499"/>
        <end position="652"/>
    </location>
</feature>
<keyword evidence="2" id="KW-0863">Zinc-finger</keyword>
<dbReference type="InterPro" id="IPR017923">
    <property type="entry name" value="TFIIS_N"/>
</dbReference>
<feature type="compositionally biased region" description="Basic and acidic residues" evidence="3">
    <location>
        <begin position="596"/>
        <end position="607"/>
    </location>
</feature>
<feature type="region of interest" description="Disordered" evidence="3">
    <location>
        <begin position="216"/>
        <end position="468"/>
    </location>
</feature>
<feature type="zinc finger region" description="C3H1-type" evidence="2">
    <location>
        <begin position="922"/>
        <end position="950"/>
    </location>
</feature>
<feature type="compositionally biased region" description="Low complexity" evidence="3">
    <location>
        <begin position="256"/>
        <end position="271"/>
    </location>
</feature>
<dbReference type="GO" id="GO:0000785">
    <property type="term" value="C:chromatin"/>
    <property type="evidence" value="ECO:0007669"/>
    <property type="project" value="TreeGrafter"/>
</dbReference>
<comment type="subcellular location">
    <subcellularLocation>
        <location evidence="1">Nucleus</location>
    </subcellularLocation>
</comment>
<evidence type="ECO:0000313" key="7">
    <source>
        <dbReference type="Proteomes" id="UP001107558"/>
    </source>
</evidence>
<keyword evidence="2" id="KW-0862">Zinc</keyword>
<feature type="region of interest" description="Disordered" evidence="3">
    <location>
        <begin position="151"/>
        <end position="177"/>
    </location>
</feature>
<dbReference type="GO" id="GO:0008270">
    <property type="term" value="F:zinc ion binding"/>
    <property type="evidence" value="ECO:0007669"/>
    <property type="project" value="UniProtKB-KW"/>
</dbReference>
<evidence type="ECO:0008006" key="8">
    <source>
        <dbReference type="Google" id="ProtNLM"/>
    </source>
</evidence>
<reference evidence="6" key="1">
    <citation type="submission" date="2021-03" db="EMBL/GenBank/DDBJ databases">
        <title>Chromosome level genome of the anhydrobiotic midge Polypedilum vanderplanki.</title>
        <authorList>
            <person name="Yoshida Y."/>
            <person name="Kikawada T."/>
            <person name="Gusev O."/>
        </authorList>
    </citation>
    <scope>NUCLEOTIDE SEQUENCE</scope>
    <source>
        <strain evidence="6">NIAS01</strain>
        <tissue evidence="6">Whole body or cell culture</tissue>
    </source>
</reference>
<dbReference type="InterPro" id="IPR035441">
    <property type="entry name" value="TFIIS/LEDGF_dom_sf"/>
</dbReference>
<evidence type="ECO:0000259" key="5">
    <source>
        <dbReference type="PROSITE" id="PS51319"/>
    </source>
</evidence>
<feature type="compositionally biased region" description="Low complexity" evidence="3">
    <location>
        <begin position="872"/>
        <end position="917"/>
    </location>
</feature>
<dbReference type="GO" id="GO:0005634">
    <property type="term" value="C:nucleus"/>
    <property type="evidence" value="ECO:0007669"/>
    <property type="project" value="UniProtKB-SubCell"/>
</dbReference>
<feature type="domain" description="C3H1-type" evidence="4">
    <location>
        <begin position="922"/>
        <end position="950"/>
    </location>
</feature>
<keyword evidence="2" id="KW-0479">Metal-binding</keyword>
<feature type="region of interest" description="Disordered" evidence="3">
    <location>
        <begin position="869"/>
        <end position="917"/>
    </location>
</feature>
<feature type="compositionally biased region" description="Basic and acidic residues" evidence="3">
    <location>
        <begin position="549"/>
        <end position="589"/>
    </location>
</feature>
<feature type="compositionally biased region" description="Polar residues" evidence="3">
    <location>
        <begin position="365"/>
        <end position="375"/>
    </location>
</feature>
<gene>
    <name evidence="6" type="ORF">PVAND_005642</name>
</gene>
<feature type="compositionally biased region" description="Low complexity" evidence="3">
    <location>
        <begin position="294"/>
        <end position="313"/>
    </location>
</feature>
<dbReference type="Gene3D" id="1.20.930.10">
    <property type="entry name" value="Conserved domain common to transcription factors TFIIS, elongin A, CRSP70"/>
    <property type="match status" value="1"/>
</dbReference>
<dbReference type="InterPro" id="IPR000571">
    <property type="entry name" value="Znf_CCCH"/>
</dbReference>
<keyword evidence="1" id="KW-0539">Nucleus</keyword>
<dbReference type="PROSITE" id="PS50103">
    <property type="entry name" value="ZF_C3H1"/>
    <property type="match status" value="1"/>
</dbReference>
<feature type="domain" description="TFIIS N-terminal" evidence="5">
    <location>
        <begin position="71"/>
        <end position="146"/>
    </location>
</feature>
<dbReference type="GO" id="GO:0008157">
    <property type="term" value="F:protein phosphatase 1 binding"/>
    <property type="evidence" value="ECO:0007669"/>
    <property type="project" value="TreeGrafter"/>
</dbReference>
<feature type="compositionally biased region" description="Basic and acidic residues" evidence="3">
    <location>
        <begin position="520"/>
        <end position="542"/>
    </location>
</feature>
<evidence type="ECO:0000256" key="2">
    <source>
        <dbReference type="PROSITE-ProRule" id="PRU00723"/>
    </source>
</evidence>
<feature type="compositionally biased region" description="Low complexity" evidence="3">
    <location>
        <begin position="438"/>
        <end position="450"/>
    </location>
</feature>
<feature type="compositionally biased region" description="Basic and acidic residues" evidence="3">
    <location>
        <begin position="314"/>
        <end position="339"/>
    </location>
</feature>
<sequence length="950" mass="105614">MPRIDPQQLLSCLTPLLAVNGGIKSSGEVIRLANLMQKYSKKLVSKCIYIQILKCTETDLLGQFMAANGWNLVHTWLNDSVNSANWPFVQEILEMLLLCPVDSNRLKSNHTPKIVKNLSMNISQNAMITALSKKLVEQWLKIAHQEKQMIEQQQQLQQNGINGNSNNSENTENNENNIINGIENNVDEDSSKKSSESIKYKISNNKDSGLVLSIKRSTSPTQEGDPIKSPDSKVKSEHKSKSSSSSDKDRDKKKSSSSSSHKSSSSSSSSKSSHRDKERSSSHKSSSRDKHHSSSSSKSSSSKSSSSNNSSSSSRDKDKEREKKKRDSEKEQAEKDKETLSFLTPLPSNKLQRIPKRQHSETSESEPSSKNVKSSETVEKKKPSISIENRRGDKPKTVKTLNSQFRDHGLAESPPPPPSRKTLKKPANNTVILPPPTTTTAIASLSSSKPISPPPNKKIHLDKALEPDVPERAGGVKLIKPKPMLVESTGFLDALDASAFMNKKDTKKRKRLPSGSSSNTKKDEPESPKIEAKPLKFYKDTLEENADDDKEKDKMSTITEEKTTAEIESPTKELLKDISVDIKNENKGENDEESKTDDSITVKKSPDDSSNTANAVEEEIDEKRPPGIGTGEDGPPGIIKNPNNPRKRAKRSIKWRSDEELVDIHYFPLEENERVNVTKTFMEQKHMEHIHERNALLGRRQDEQTSWRSLILIDNVPVIQYGSKSLEAKIQAEREKNTLQEVFFDGRSMSDSPQEPDFEVVDLNEPATIPLEDVTGNTDSVTSFKDVAWPAPKGDQPQFVSHGGFGNIFNNITPNITIPPAPAIALNPLAGLNLGALQPHENPALNFMGIIQQATSVAGIAPFMQPPPMIQNNYQSNNSAGNNFNNRPVNNYSTGNNNNNNNNNRNRSGSGSNWVRGNANQQLRRGMCHQYQRTGFCRNRNSGCPYIHER</sequence>
<proteinExistence type="predicted"/>
<feature type="compositionally biased region" description="Basic and acidic residues" evidence="3">
    <location>
        <begin position="225"/>
        <end position="254"/>
    </location>
</feature>
<organism evidence="6 7">
    <name type="scientific">Polypedilum vanderplanki</name>
    <name type="common">Sleeping chironomid midge</name>
    <dbReference type="NCBI Taxonomy" id="319348"/>
    <lineage>
        <taxon>Eukaryota</taxon>
        <taxon>Metazoa</taxon>
        <taxon>Ecdysozoa</taxon>
        <taxon>Arthropoda</taxon>
        <taxon>Hexapoda</taxon>
        <taxon>Insecta</taxon>
        <taxon>Pterygota</taxon>
        <taxon>Neoptera</taxon>
        <taxon>Endopterygota</taxon>
        <taxon>Diptera</taxon>
        <taxon>Nematocera</taxon>
        <taxon>Chironomoidea</taxon>
        <taxon>Chironomidae</taxon>
        <taxon>Chironominae</taxon>
        <taxon>Polypedilum</taxon>
        <taxon>Polypedilum</taxon>
    </lineage>
</organism>
<dbReference type="EMBL" id="JADBJN010000002">
    <property type="protein sequence ID" value="KAG5675765.1"/>
    <property type="molecule type" value="Genomic_DNA"/>
</dbReference>
<evidence type="ECO:0000256" key="3">
    <source>
        <dbReference type="SAM" id="MobiDB-lite"/>
    </source>
</evidence>
<evidence type="ECO:0000259" key="4">
    <source>
        <dbReference type="PROSITE" id="PS50103"/>
    </source>
</evidence>
<feature type="compositionally biased region" description="Basic and acidic residues" evidence="3">
    <location>
        <begin position="376"/>
        <end position="396"/>
    </location>
</feature>
<dbReference type="AlphaFoldDB" id="A0A9J6C1M9"/>
<evidence type="ECO:0000313" key="6">
    <source>
        <dbReference type="EMBL" id="KAG5675765.1"/>
    </source>
</evidence>
<accession>A0A9J6C1M9</accession>
<dbReference type="GO" id="GO:0072357">
    <property type="term" value="C:PTW/PP1 phosphatase complex"/>
    <property type="evidence" value="ECO:0007669"/>
    <property type="project" value="TreeGrafter"/>
</dbReference>
<dbReference type="Proteomes" id="UP001107558">
    <property type="component" value="Chromosome 2"/>
</dbReference>
<keyword evidence="7" id="KW-1185">Reference proteome</keyword>
<feature type="compositionally biased region" description="Basic and acidic residues" evidence="3">
    <location>
        <begin position="459"/>
        <end position="468"/>
    </location>
</feature>
<dbReference type="PANTHER" id="PTHR46557:SF1">
    <property type="entry name" value="SERINE_THREONINE-PROTEIN PHOSPHATASE 1 REGULATORY SUBUNIT 10"/>
    <property type="match status" value="1"/>
</dbReference>
<dbReference type="OrthoDB" id="2138378at2759"/>
<name>A0A9J6C1M9_POLVA</name>
<dbReference type="PANTHER" id="PTHR46557">
    <property type="entry name" value="SERINE/THREONINE-PROTEIN PHOSPHATASE 1 REGULATORY SUBUNIT 10-RELATED"/>
    <property type="match status" value="1"/>
</dbReference>
<dbReference type="PROSITE" id="PS51319">
    <property type="entry name" value="TFIIS_N"/>
    <property type="match status" value="1"/>
</dbReference>